<dbReference type="EMBL" id="JARGDL010000039">
    <property type="protein sequence ID" value="MDF1613311.1"/>
    <property type="molecule type" value="Genomic_DNA"/>
</dbReference>
<sequence length="247" mass="28165">MTFSDILLAFIPDIAKSIWRAIPNSITKYKLKRFFGPSVLGDGNFWLVVDSYYHPLPRAGNRFIKKFLGRKPDQPLIGEDRVLGSNILRLLGYLAAALGQYRDNDSQITFVADEDVESRWDGTMICFGSSDSNLKTLDVEGLPQNGFYKLKFNATGMRCFEVAGRDYNIVPNEDKAIILRIRNPRSPEHWLFVCAGLGEWGTSGSTRYLFTHWKQLHKRYKDHNFIVVVAVKGRSDENVEELYATST</sequence>
<name>A0AAE3P091_9BACT</name>
<protein>
    <submittedName>
        <fullName evidence="1">Uncharacterized protein</fullName>
    </submittedName>
</protein>
<dbReference type="AlphaFoldDB" id="A0AAE3P091"/>
<gene>
    <name evidence="1" type="ORF">P0M35_14220</name>
</gene>
<organism evidence="1 2">
    <name type="scientific">Stygiobacter electus</name>
    <dbReference type="NCBI Taxonomy" id="3032292"/>
    <lineage>
        <taxon>Bacteria</taxon>
        <taxon>Pseudomonadati</taxon>
        <taxon>Ignavibacteriota</taxon>
        <taxon>Ignavibacteria</taxon>
        <taxon>Ignavibacteriales</taxon>
        <taxon>Melioribacteraceae</taxon>
        <taxon>Stygiobacter</taxon>
    </lineage>
</organism>
<reference evidence="1" key="1">
    <citation type="submission" date="2023-03" db="EMBL/GenBank/DDBJ databases">
        <title>Stygiobacter electus gen. nov., sp. nov., facultatively anaerobic thermotolerant bacterium of the class Ignavibacteria from a well of Yessentuki mineral water deposit.</title>
        <authorList>
            <person name="Podosokorskaya O.A."/>
            <person name="Elcheninov A.G."/>
            <person name="Petrova N.F."/>
            <person name="Zavarzina D.G."/>
            <person name="Kublanov I.V."/>
            <person name="Merkel A.Y."/>
        </authorList>
    </citation>
    <scope>NUCLEOTIDE SEQUENCE</scope>
    <source>
        <strain evidence="1">09-Me</strain>
    </source>
</reference>
<accession>A0AAE3P091</accession>
<dbReference type="RefSeq" id="WP_321537084.1">
    <property type="nucleotide sequence ID" value="NZ_JARGDL010000039.1"/>
</dbReference>
<comment type="caution">
    <text evidence="1">The sequence shown here is derived from an EMBL/GenBank/DDBJ whole genome shotgun (WGS) entry which is preliminary data.</text>
</comment>
<evidence type="ECO:0000313" key="2">
    <source>
        <dbReference type="Proteomes" id="UP001221302"/>
    </source>
</evidence>
<keyword evidence="2" id="KW-1185">Reference proteome</keyword>
<proteinExistence type="predicted"/>
<evidence type="ECO:0000313" key="1">
    <source>
        <dbReference type="EMBL" id="MDF1613311.1"/>
    </source>
</evidence>
<dbReference type="Proteomes" id="UP001221302">
    <property type="component" value="Unassembled WGS sequence"/>
</dbReference>